<dbReference type="OrthoDB" id="4106400at2759"/>
<dbReference type="GeneID" id="27355878"/>
<sequence length="247" mass="28480">MTDPRRVLDIGTGTGLWALEFADEFPSATVLGVDLSPIQSQWTTPNCSFMVDDLEKEWAYPQNRRFDYIHQRSMSGSIGDWTAMYRHALDSLEPGGWLEIQEFEVWFYSQNPAGLPDDSAIAKWQKLIDEGSVALGRRLNYAAQFKHHLEEAGFVDIQTHVIKTPIGTWPKDRKLREIGAYLRLQMHDAVEAVTLGYLTRALGWSQEEVQVMLGNVRREFNDRRKHLYTYCWFITARNPEGFYVSGQ</sequence>
<dbReference type="PANTHER" id="PTHR43591">
    <property type="entry name" value="METHYLTRANSFERASE"/>
    <property type="match status" value="1"/>
</dbReference>
<protein>
    <recommendedName>
        <fullName evidence="3">Methyltransferase domain-containing protein</fullName>
    </recommendedName>
</protein>
<dbReference type="Gene3D" id="3.40.50.150">
    <property type="entry name" value="Vaccinia Virus protein VP39"/>
    <property type="match status" value="1"/>
</dbReference>
<name>A0A0D2DSH6_9EURO</name>
<dbReference type="GO" id="GO:0008168">
    <property type="term" value="F:methyltransferase activity"/>
    <property type="evidence" value="ECO:0007669"/>
    <property type="project" value="TreeGrafter"/>
</dbReference>
<dbReference type="Pfam" id="PF13489">
    <property type="entry name" value="Methyltransf_23"/>
    <property type="match status" value="1"/>
</dbReference>
<dbReference type="RefSeq" id="XP_016265626.1">
    <property type="nucleotide sequence ID" value="XM_016404621.1"/>
</dbReference>
<dbReference type="EMBL" id="KN847334">
    <property type="protein sequence ID" value="KIW45410.1"/>
    <property type="molecule type" value="Genomic_DNA"/>
</dbReference>
<dbReference type="VEuPathDB" id="FungiDB:PV06_03804"/>
<dbReference type="Proteomes" id="UP000053342">
    <property type="component" value="Unassembled WGS sequence"/>
</dbReference>
<dbReference type="CDD" id="cd02440">
    <property type="entry name" value="AdoMet_MTases"/>
    <property type="match status" value="1"/>
</dbReference>
<proteinExistence type="predicted"/>
<keyword evidence="2" id="KW-1185">Reference proteome</keyword>
<reference evidence="1 2" key="1">
    <citation type="submission" date="2015-01" db="EMBL/GenBank/DDBJ databases">
        <title>The Genome Sequence of Exophiala oligosperma CBS72588.</title>
        <authorList>
            <consortium name="The Broad Institute Genomics Platform"/>
            <person name="Cuomo C."/>
            <person name="de Hoog S."/>
            <person name="Gorbushina A."/>
            <person name="Stielow B."/>
            <person name="Teixiera M."/>
            <person name="Abouelleil A."/>
            <person name="Chapman S.B."/>
            <person name="Priest M."/>
            <person name="Young S.K."/>
            <person name="Wortman J."/>
            <person name="Nusbaum C."/>
            <person name="Birren B."/>
        </authorList>
    </citation>
    <scope>NUCLEOTIDE SEQUENCE [LARGE SCALE GENOMIC DNA]</scope>
    <source>
        <strain evidence="1 2">CBS 72588</strain>
    </source>
</reference>
<dbReference type="InterPro" id="IPR029063">
    <property type="entry name" value="SAM-dependent_MTases_sf"/>
</dbReference>
<gene>
    <name evidence="1" type="ORF">PV06_03804</name>
</gene>
<evidence type="ECO:0000313" key="1">
    <source>
        <dbReference type="EMBL" id="KIW45410.1"/>
    </source>
</evidence>
<evidence type="ECO:0008006" key="3">
    <source>
        <dbReference type="Google" id="ProtNLM"/>
    </source>
</evidence>
<dbReference type="STRING" id="215243.A0A0D2DSH6"/>
<accession>A0A0D2DSH6</accession>
<dbReference type="SUPFAM" id="SSF53335">
    <property type="entry name" value="S-adenosyl-L-methionine-dependent methyltransferases"/>
    <property type="match status" value="1"/>
</dbReference>
<dbReference type="HOGENOM" id="CLU_010595_2_3_1"/>
<organism evidence="1 2">
    <name type="scientific">Exophiala oligosperma</name>
    <dbReference type="NCBI Taxonomy" id="215243"/>
    <lineage>
        <taxon>Eukaryota</taxon>
        <taxon>Fungi</taxon>
        <taxon>Dikarya</taxon>
        <taxon>Ascomycota</taxon>
        <taxon>Pezizomycotina</taxon>
        <taxon>Eurotiomycetes</taxon>
        <taxon>Chaetothyriomycetidae</taxon>
        <taxon>Chaetothyriales</taxon>
        <taxon>Herpotrichiellaceae</taxon>
        <taxon>Exophiala</taxon>
    </lineage>
</organism>
<evidence type="ECO:0000313" key="2">
    <source>
        <dbReference type="Proteomes" id="UP000053342"/>
    </source>
</evidence>
<dbReference type="PANTHER" id="PTHR43591:SF24">
    <property type="entry name" value="2-METHOXY-6-POLYPRENYL-1,4-BENZOQUINOL METHYLASE, MITOCHONDRIAL"/>
    <property type="match status" value="1"/>
</dbReference>
<dbReference type="AlphaFoldDB" id="A0A0D2DSH6"/>